<comment type="caution">
    <text evidence="3">The sequence shown here is derived from an EMBL/GenBank/DDBJ whole genome shotgun (WGS) entry which is preliminary data.</text>
</comment>
<organism evidence="3 4">
    <name type="scientific">Vitis vinifera</name>
    <name type="common">Grape</name>
    <dbReference type="NCBI Taxonomy" id="29760"/>
    <lineage>
        <taxon>Eukaryota</taxon>
        <taxon>Viridiplantae</taxon>
        <taxon>Streptophyta</taxon>
        <taxon>Embryophyta</taxon>
        <taxon>Tracheophyta</taxon>
        <taxon>Spermatophyta</taxon>
        <taxon>Magnoliopsida</taxon>
        <taxon>eudicotyledons</taxon>
        <taxon>Gunneridae</taxon>
        <taxon>Pentapetalae</taxon>
        <taxon>rosids</taxon>
        <taxon>Vitales</taxon>
        <taxon>Vitaceae</taxon>
        <taxon>Viteae</taxon>
        <taxon>Vitis</taxon>
    </lineage>
</organism>
<accession>A0A438DK59</accession>
<protein>
    <submittedName>
        <fullName evidence="3">Pentatricopeptide repeat-containing protein</fullName>
    </submittedName>
</protein>
<dbReference type="NCBIfam" id="TIGR00756">
    <property type="entry name" value="PPR"/>
    <property type="match status" value="2"/>
</dbReference>
<dbReference type="InterPro" id="IPR046960">
    <property type="entry name" value="PPR_At4g14850-like_plant"/>
</dbReference>
<evidence type="ECO:0000256" key="1">
    <source>
        <dbReference type="ARBA" id="ARBA00022737"/>
    </source>
</evidence>
<evidence type="ECO:0000313" key="3">
    <source>
        <dbReference type="EMBL" id="RVW35864.1"/>
    </source>
</evidence>
<dbReference type="Gene3D" id="1.25.40.10">
    <property type="entry name" value="Tetratricopeptide repeat domain"/>
    <property type="match status" value="1"/>
</dbReference>
<reference evidence="3 4" key="1">
    <citation type="journal article" date="2018" name="PLoS Genet.">
        <title>Population sequencing reveals clonal diversity and ancestral inbreeding in the grapevine cultivar Chardonnay.</title>
        <authorList>
            <person name="Roach M.J."/>
            <person name="Johnson D.L."/>
            <person name="Bohlmann J."/>
            <person name="van Vuuren H.J."/>
            <person name="Jones S.J."/>
            <person name="Pretorius I.S."/>
            <person name="Schmidt S.A."/>
            <person name="Borneman A.R."/>
        </authorList>
    </citation>
    <scope>NUCLEOTIDE SEQUENCE [LARGE SCALE GENOMIC DNA]</scope>
    <source>
        <strain evidence="4">cv. Chardonnay</strain>
        <tissue evidence="3">Leaf</tissue>
    </source>
</reference>
<sequence length="118" mass="13255">MDAAKKPLFFMRNAKKGMYPNEVTFLAILSACSHTGLVEEGLRIFTSMQEDYNIEAKAEHYTCMVDLLGRAGQLEDAKEFVEKMPIEPEVSTWGALLGACRVHKDMDMGRLAAQRLLN</sequence>
<dbReference type="InterPro" id="IPR011990">
    <property type="entry name" value="TPR-like_helical_dom_sf"/>
</dbReference>
<proteinExistence type="predicted"/>
<feature type="repeat" description="PPR" evidence="2">
    <location>
        <begin position="21"/>
        <end position="51"/>
    </location>
</feature>
<dbReference type="Pfam" id="PF01535">
    <property type="entry name" value="PPR"/>
    <property type="match status" value="2"/>
</dbReference>
<dbReference type="PANTHER" id="PTHR47926">
    <property type="entry name" value="PENTATRICOPEPTIDE REPEAT-CONTAINING PROTEIN"/>
    <property type="match status" value="1"/>
</dbReference>
<dbReference type="InterPro" id="IPR002885">
    <property type="entry name" value="PPR_rpt"/>
</dbReference>
<name>A0A438DK59_VITVI</name>
<dbReference type="AlphaFoldDB" id="A0A438DK59"/>
<dbReference type="PANTHER" id="PTHR47926:SF347">
    <property type="entry name" value="PENTATRICOPEPTIDE REPEAT-CONTAINING PROTEIN"/>
    <property type="match status" value="1"/>
</dbReference>
<dbReference type="GO" id="GO:0003723">
    <property type="term" value="F:RNA binding"/>
    <property type="evidence" value="ECO:0007669"/>
    <property type="project" value="InterPro"/>
</dbReference>
<evidence type="ECO:0000313" key="4">
    <source>
        <dbReference type="Proteomes" id="UP000288805"/>
    </source>
</evidence>
<dbReference type="PROSITE" id="PS51375">
    <property type="entry name" value="PPR"/>
    <property type="match status" value="1"/>
</dbReference>
<keyword evidence="1" id="KW-0677">Repeat</keyword>
<dbReference type="EMBL" id="QGNW01001591">
    <property type="protein sequence ID" value="RVW35864.1"/>
    <property type="molecule type" value="Genomic_DNA"/>
</dbReference>
<dbReference type="Proteomes" id="UP000288805">
    <property type="component" value="Unassembled WGS sequence"/>
</dbReference>
<dbReference type="GO" id="GO:0009451">
    <property type="term" value="P:RNA modification"/>
    <property type="evidence" value="ECO:0007669"/>
    <property type="project" value="InterPro"/>
</dbReference>
<evidence type="ECO:0000256" key="2">
    <source>
        <dbReference type="PROSITE-ProRule" id="PRU00708"/>
    </source>
</evidence>
<gene>
    <name evidence="3" type="primary">PCMP-E42_0</name>
    <name evidence="3" type="ORF">CK203_084639</name>
</gene>